<dbReference type="OrthoDB" id="5596576at2759"/>
<dbReference type="GeneID" id="37005963"/>
<dbReference type="Pfam" id="PF26153">
    <property type="entry name" value="LEA-2L_5"/>
    <property type="match status" value="1"/>
</dbReference>
<feature type="domain" description="Tag1-like fifth Ig-like" evidence="3">
    <location>
        <begin position="843"/>
        <end position="950"/>
    </location>
</feature>
<gene>
    <name evidence="4" type="ORF">CXQ85_000630</name>
</gene>
<sequence>MPSTEESQGGKQSPDHGQEPANDQPETHRTPIGSPVQEETPTVGETGTDKSPGVNSEPPKTKGIENDGLPQTSPVQNIQSSSIRASSTPKDDNRDVPGDDIAGEIIIPKRSPRHVRANSILRDEDLQNEMTPLLESEGSESYVALEEGLHRQLQASSRSRGVYGWFTRTFCSTPWLSWLVLTLMVIILLILLLVARNLPMLLDQAFVSQLHSVSVLDINDSGLTVHVVGSTYVDYENISSRFYGKALKVIALFIGGVTVVPHDASRVFVSGQGIKRAHALNVYPPDISVDLIDHRLTEYDFISDALFIQDSLPGIVEDLMKHNRSTPLPVTVEIDFTSDITTKWLHFSTGLVNIHEDTIISPERMASPLTVETIDLDLHNDGVALNGTLILEALPMKLALDSVDWDVAIADCDGKPSHLGVWNSAPFTIAPNKLTVVNVGGTIPRVPQHLLEPCKDGQTPFNKFVVKISNEGHLDVFISAAKTLQNSQNLPRWLYNILTSVDVNIDIPVESQGGLSMGNMLTSVEITSMDVEFLKASSGELHLNTSCEFNASMVLPILKNDFEANLSEWTSSVDIHDGNATVGTASTVLSSGLAIKSEHGNTTSIIGVLKRWEAKISDGAYFGDLFSGWINEQNSKRLPSLDADIEQVKIESGFLNTTLENLSIKNIKFGREFELAHETSGEAFFDWLLREMNISISTIQLIQSGKSWVHFGIEAEISNPLPLNLQLNEEQLAFAFLFEDVEIGNVTFDSLSIPRTSKRTRVPAHIKVSCSNFEERNAAEKFVSLVLSGATNITVGAHGKSVDGHSGIGKMMERIQIPEIALPRLTFAHPEDDSSKSNQELAHGSPFLIEAIIHILTSEVELLVFNPVTNQQLIVDLLSCQAIYEGQVLAFADNAGVMSIPPGIFHTKRIPYKVGSGMGGDILRRTLNGELQVIVKSDMMVQVDNFTGQVLLQIKGVTAKVRL</sequence>
<evidence type="ECO:0000256" key="2">
    <source>
        <dbReference type="SAM" id="Phobius"/>
    </source>
</evidence>
<feature type="transmembrane region" description="Helical" evidence="2">
    <location>
        <begin position="175"/>
        <end position="195"/>
    </location>
</feature>
<accession>A0A2V1AU43</accession>
<dbReference type="AlphaFoldDB" id="A0A2V1AU43"/>
<dbReference type="InterPro" id="IPR059066">
    <property type="entry name" value="Ig_Tag1-like_5th"/>
</dbReference>
<keyword evidence="2" id="KW-0472">Membrane</keyword>
<evidence type="ECO:0000313" key="5">
    <source>
        <dbReference type="Proteomes" id="UP000244309"/>
    </source>
</evidence>
<keyword evidence="2" id="KW-0812">Transmembrane</keyword>
<feature type="region of interest" description="Disordered" evidence="1">
    <location>
        <begin position="1"/>
        <end position="108"/>
    </location>
</feature>
<evidence type="ECO:0000259" key="3">
    <source>
        <dbReference type="Pfam" id="PF26153"/>
    </source>
</evidence>
<evidence type="ECO:0000313" key="4">
    <source>
        <dbReference type="EMBL" id="PVH21647.1"/>
    </source>
</evidence>
<dbReference type="RefSeq" id="XP_025342587.1">
    <property type="nucleotide sequence ID" value="XM_025484372.1"/>
</dbReference>
<protein>
    <recommendedName>
        <fullName evidence="3">Tag1-like fifth Ig-like domain-containing protein</fullName>
    </recommendedName>
</protein>
<comment type="caution">
    <text evidence="4">The sequence shown here is derived from an EMBL/GenBank/DDBJ whole genome shotgun (WGS) entry which is preliminary data.</text>
</comment>
<proteinExistence type="predicted"/>
<reference evidence="4 5" key="1">
    <citation type="submission" date="2017-12" db="EMBL/GenBank/DDBJ databases">
        <title>Genome Sequence of a Multidrug-Resistant Candida haemulonii Isolate from a Patient with Chronic Leg Ulcers in Israel.</title>
        <authorList>
            <person name="Chow N.A."/>
            <person name="Gade L."/>
            <person name="Batra D."/>
            <person name="Rowe L.A."/>
            <person name="Ben-Ami R."/>
            <person name="Loparev V.N."/>
            <person name="Litvintseva A.P."/>
        </authorList>
    </citation>
    <scope>NUCLEOTIDE SEQUENCE [LARGE SCALE GENOMIC DNA]</scope>
    <source>
        <strain evidence="4 5">B11899</strain>
    </source>
</reference>
<dbReference type="VEuPathDB" id="FungiDB:CXQ85_000630"/>
<feature type="compositionally biased region" description="Polar residues" evidence="1">
    <location>
        <begin position="1"/>
        <end position="11"/>
    </location>
</feature>
<keyword evidence="2" id="KW-1133">Transmembrane helix</keyword>
<feature type="compositionally biased region" description="Polar residues" evidence="1">
    <location>
        <begin position="69"/>
        <end position="88"/>
    </location>
</feature>
<name>A0A2V1AU43_9ASCO</name>
<dbReference type="Proteomes" id="UP000244309">
    <property type="component" value="Unassembled WGS sequence"/>
</dbReference>
<keyword evidence="5" id="KW-1185">Reference proteome</keyword>
<dbReference type="STRING" id="45357.A0A2V1AU43"/>
<organism evidence="4 5">
    <name type="scientific">Candidozyma haemuli</name>
    <dbReference type="NCBI Taxonomy" id="45357"/>
    <lineage>
        <taxon>Eukaryota</taxon>
        <taxon>Fungi</taxon>
        <taxon>Dikarya</taxon>
        <taxon>Ascomycota</taxon>
        <taxon>Saccharomycotina</taxon>
        <taxon>Pichiomycetes</taxon>
        <taxon>Metschnikowiaceae</taxon>
        <taxon>Candidozyma</taxon>
    </lineage>
</organism>
<evidence type="ECO:0000256" key="1">
    <source>
        <dbReference type="SAM" id="MobiDB-lite"/>
    </source>
</evidence>
<dbReference type="EMBL" id="PKFO01000005">
    <property type="protein sequence ID" value="PVH21647.1"/>
    <property type="molecule type" value="Genomic_DNA"/>
</dbReference>